<feature type="region of interest" description="Disordered" evidence="2">
    <location>
        <begin position="395"/>
        <end position="416"/>
    </location>
</feature>
<proteinExistence type="predicted"/>
<dbReference type="Gene3D" id="1.10.286.70">
    <property type="entry name" value="Get5 dimerization domain"/>
    <property type="match status" value="1"/>
</dbReference>
<dbReference type="EMBL" id="JBBWRZ010000012">
    <property type="protein sequence ID" value="KAK8224673.1"/>
    <property type="molecule type" value="Genomic_DNA"/>
</dbReference>
<feature type="compositionally biased region" description="Basic and acidic residues" evidence="2">
    <location>
        <begin position="568"/>
        <end position="577"/>
    </location>
</feature>
<evidence type="ECO:0000256" key="2">
    <source>
        <dbReference type="SAM" id="MobiDB-lite"/>
    </source>
</evidence>
<feature type="compositionally biased region" description="Basic and acidic residues" evidence="2">
    <location>
        <begin position="628"/>
        <end position="641"/>
    </location>
</feature>
<feature type="compositionally biased region" description="Basic and acidic residues" evidence="2">
    <location>
        <begin position="654"/>
        <end position="663"/>
    </location>
</feature>
<keyword evidence="1" id="KW-0175">Coiled coil</keyword>
<evidence type="ECO:0000256" key="1">
    <source>
        <dbReference type="SAM" id="Coils"/>
    </source>
</evidence>
<feature type="coiled-coil region" evidence="1">
    <location>
        <begin position="234"/>
        <end position="373"/>
    </location>
</feature>
<evidence type="ECO:0000313" key="5">
    <source>
        <dbReference type="Proteomes" id="UP001492380"/>
    </source>
</evidence>
<reference evidence="4 5" key="1">
    <citation type="submission" date="2024-04" db="EMBL/GenBank/DDBJ databases">
        <title>Phyllosticta paracitricarpa is synonymous to the EU quarantine fungus P. citricarpa based on phylogenomic analyses.</title>
        <authorList>
            <consortium name="Lawrence Berkeley National Laboratory"/>
            <person name="Van Ingen-Buijs V.A."/>
            <person name="Van Westerhoven A.C."/>
            <person name="Haridas S."/>
            <person name="Skiadas P."/>
            <person name="Martin F."/>
            <person name="Groenewald J.Z."/>
            <person name="Crous P.W."/>
            <person name="Seidl M.F."/>
        </authorList>
    </citation>
    <scope>NUCLEOTIDE SEQUENCE [LARGE SCALE GENOMIC DNA]</scope>
    <source>
        <strain evidence="4 5">CBS 123374</strain>
    </source>
</reference>
<evidence type="ECO:0000259" key="3">
    <source>
        <dbReference type="Pfam" id="PF17183"/>
    </source>
</evidence>
<feature type="region of interest" description="Disordered" evidence="2">
    <location>
        <begin position="568"/>
        <end position="663"/>
    </location>
</feature>
<feature type="compositionally biased region" description="Basic and acidic residues" evidence="2">
    <location>
        <begin position="584"/>
        <end position="621"/>
    </location>
</feature>
<name>A0ABR1YB61_9PEZI</name>
<organism evidence="4 5">
    <name type="scientific">Phyllosticta capitalensis</name>
    <dbReference type="NCBI Taxonomy" id="121624"/>
    <lineage>
        <taxon>Eukaryota</taxon>
        <taxon>Fungi</taxon>
        <taxon>Dikarya</taxon>
        <taxon>Ascomycota</taxon>
        <taxon>Pezizomycotina</taxon>
        <taxon>Dothideomycetes</taxon>
        <taxon>Dothideomycetes incertae sedis</taxon>
        <taxon>Botryosphaeriales</taxon>
        <taxon>Phyllostictaceae</taxon>
        <taxon>Phyllosticta</taxon>
    </lineage>
</organism>
<comment type="caution">
    <text evidence="4">The sequence shown here is derived from an EMBL/GenBank/DDBJ whole genome shotgun (WGS) entry which is preliminary data.</text>
</comment>
<gene>
    <name evidence="4" type="ORF">HDK90DRAFT_470090</name>
</gene>
<feature type="domain" description="Get5 C-terminal" evidence="3">
    <location>
        <begin position="669"/>
        <end position="710"/>
    </location>
</feature>
<keyword evidence="5" id="KW-1185">Reference proteome</keyword>
<feature type="compositionally biased region" description="Polar residues" evidence="2">
    <location>
        <begin position="402"/>
        <end position="416"/>
    </location>
</feature>
<evidence type="ECO:0000313" key="4">
    <source>
        <dbReference type="EMBL" id="KAK8224673.1"/>
    </source>
</evidence>
<accession>A0ABR1YB61</accession>
<dbReference type="Pfam" id="PF17183">
    <property type="entry name" value="Get5_C"/>
    <property type="match status" value="1"/>
</dbReference>
<sequence>MSFWTLPQKIASETADFEAFIRSLDGRNVVDILEKFSCDKPLLAGPRARGKGKDWRSQTYCFARDRIEDLEKQISVDSNDREVRKAEITTLRKIQILTRDGRAESCEEIEKIVTEIGKLQDSISKQQEQWVFQVEYISKIRQSHTQNMAKLESQPNLNISERDKVLHNIKVFSALFDSQMKELDIFWVDHCVALGWVENVENLLSRLKKRLSSRLDVDDQDAHTDKTFRQRAAIARLRLQLETNNSKIEQLEHEAKRYNKKRHIKEGRKFVDETEWAKSRLIENSEDLEKHIRKLEKRLSSYDTADDADTFVKDNRLQRDAQQVEKKLRREVSSKNEEVRLLQALANQRLESNNALEVEVKDLKKRLRDDQENNQVTILNNDTANEVEVLGERSCSDGMQERNGQASKDVPQSQYQPPCGNLREEDGISKFIVAAEKLEKGRIREIILGPMLKEMYKTFDLMKLFPRPATFQTYRARATKAVKARRTAVSEEAYIDVGAWTGVHTSRSAFEKKQAAKLAKLKEIEVLIQDGYNVAEGRRKTAVDRGHWARAEDQDACVIEDDEEYNDLKREEGDHQSDTPQDTIRAEGSRKNADKGKGRAMENSKDDQPHAGGHHSVDDTRTQIGLDKPGEADRPSLEKRKAGMKRNADGAQDADARGKRARLLDGSKDGAERVASDAFWDDLETYLIEDLGDKWLAKEMFGRFGKSWQARKA</sequence>
<dbReference type="InterPro" id="IPR049256">
    <property type="entry name" value="Get5_C"/>
</dbReference>
<protein>
    <recommendedName>
        <fullName evidence="3">Get5 C-terminal domain-containing protein</fullName>
    </recommendedName>
</protein>
<dbReference type="Proteomes" id="UP001492380">
    <property type="component" value="Unassembled WGS sequence"/>
</dbReference>